<dbReference type="EMBL" id="UINC01020253">
    <property type="protein sequence ID" value="SVA85211.1"/>
    <property type="molecule type" value="Genomic_DNA"/>
</dbReference>
<dbReference type="AlphaFoldDB" id="A0A381Z8D8"/>
<protein>
    <submittedName>
        <fullName evidence="2">Uncharacterized protein</fullName>
    </submittedName>
</protein>
<keyword evidence="1" id="KW-0472">Membrane</keyword>
<feature type="transmembrane region" description="Helical" evidence="1">
    <location>
        <begin position="37"/>
        <end position="59"/>
    </location>
</feature>
<evidence type="ECO:0000313" key="2">
    <source>
        <dbReference type="EMBL" id="SVA85211.1"/>
    </source>
</evidence>
<gene>
    <name evidence="2" type="ORF">METZ01_LOCUS138065</name>
</gene>
<organism evidence="2">
    <name type="scientific">marine metagenome</name>
    <dbReference type="NCBI Taxonomy" id="408172"/>
    <lineage>
        <taxon>unclassified sequences</taxon>
        <taxon>metagenomes</taxon>
        <taxon>ecological metagenomes</taxon>
    </lineage>
</organism>
<proteinExistence type="predicted"/>
<name>A0A381Z8D8_9ZZZZ</name>
<sequence length="93" mass="9812">MTRVFGILIGIGILGLAFVTLMDSLEGWSAGHADIGLWWAVITAFLGLGGLSAIVGTYLHTDGDQPIPVVGSLKESAILFYRGVEHPSATDEQ</sequence>
<keyword evidence="1" id="KW-1133">Transmembrane helix</keyword>
<reference evidence="2" key="1">
    <citation type="submission" date="2018-05" db="EMBL/GenBank/DDBJ databases">
        <authorList>
            <person name="Lanie J.A."/>
            <person name="Ng W.-L."/>
            <person name="Kazmierczak K.M."/>
            <person name="Andrzejewski T.M."/>
            <person name="Davidsen T.M."/>
            <person name="Wayne K.J."/>
            <person name="Tettelin H."/>
            <person name="Glass J.I."/>
            <person name="Rusch D."/>
            <person name="Podicherti R."/>
            <person name="Tsui H.-C.T."/>
            <person name="Winkler M.E."/>
        </authorList>
    </citation>
    <scope>NUCLEOTIDE SEQUENCE</scope>
</reference>
<accession>A0A381Z8D8</accession>
<keyword evidence="1" id="KW-0812">Transmembrane</keyword>
<evidence type="ECO:0000256" key="1">
    <source>
        <dbReference type="SAM" id="Phobius"/>
    </source>
</evidence>
<feature type="transmembrane region" description="Helical" evidence="1">
    <location>
        <begin position="6"/>
        <end position="25"/>
    </location>
</feature>